<dbReference type="OrthoDB" id="1633687at2"/>
<dbReference type="InterPro" id="IPR010451">
    <property type="entry name" value="Acetoacetate_decarboxylase"/>
</dbReference>
<dbReference type="AlphaFoldDB" id="A0A1M5SLQ6"/>
<name>A0A1M5SLQ6_9BRAD</name>
<dbReference type="Pfam" id="PF06314">
    <property type="entry name" value="ADC"/>
    <property type="match status" value="1"/>
</dbReference>
<gene>
    <name evidence="1" type="ORF">SAMN05444169_7220</name>
</gene>
<sequence length="249" mass="27772">MTHPISERAGKLDLSKKPPAGVPAFAPLYHPGPYQYRDNRCVIVVADAAADAIREVLPRELEPLDGNLVVWCLFICPDVPNIGAHSFAMPCIPVKYGDFVGQYVPYLYTSTEESLTCYREVQGWPARFGHVTIDEVQGRVRASLFRNGRHLIKVTATVAGDKIKQMDFLPIILYKEIPSLDGGSRDVGRLITTTSLFENLDFQAGPGTFVFDDKSDDPVTRLAPLSVSQVMHGTMDDLYPETFRILHQY</sequence>
<accession>A0A1M5SLQ6</accession>
<dbReference type="GO" id="GO:0016829">
    <property type="term" value="F:lyase activity"/>
    <property type="evidence" value="ECO:0007669"/>
    <property type="project" value="InterPro"/>
</dbReference>
<dbReference type="Proteomes" id="UP000190675">
    <property type="component" value="Chromosome I"/>
</dbReference>
<protein>
    <submittedName>
        <fullName evidence="1">Acetoacetate decarboxylase</fullName>
    </submittedName>
</protein>
<dbReference type="RefSeq" id="WP_079570324.1">
    <property type="nucleotide sequence ID" value="NZ_LT670818.1"/>
</dbReference>
<dbReference type="InterPro" id="IPR023375">
    <property type="entry name" value="ADC_dom_sf"/>
</dbReference>
<reference evidence="1 2" key="1">
    <citation type="submission" date="2016-11" db="EMBL/GenBank/DDBJ databases">
        <authorList>
            <person name="Jaros S."/>
            <person name="Januszkiewicz K."/>
            <person name="Wedrychowicz H."/>
        </authorList>
    </citation>
    <scope>NUCLEOTIDE SEQUENCE [LARGE SCALE GENOMIC DNA]</scope>
    <source>
        <strain evidence="1 2">GAS242</strain>
    </source>
</reference>
<evidence type="ECO:0000313" key="2">
    <source>
        <dbReference type="Proteomes" id="UP000190675"/>
    </source>
</evidence>
<organism evidence="1 2">
    <name type="scientific">Bradyrhizobium erythrophlei</name>
    <dbReference type="NCBI Taxonomy" id="1437360"/>
    <lineage>
        <taxon>Bacteria</taxon>
        <taxon>Pseudomonadati</taxon>
        <taxon>Pseudomonadota</taxon>
        <taxon>Alphaproteobacteria</taxon>
        <taxon>Hyphomicrobiales</taxon>
        <taxon>Nitrobacteraceae</taxon>
        <taxon>Bradyrhizobium</taxon>
    </lineage>
</organism>
<evidence type="ECO:0000313" key="1">
    <source>
        <dbReference type="EMBL" id="SHH39446.1"/>
    </source>
</evidence>
<dbReference type="SUPFAM" id="SSF160104">
    <property type="entry name" value="Acetoacetate decarboxylase-like"/>
    <property type="match status" value="1"/>
</dbReference>
<proteinExistence type="predicted"/>
<dbReference type="EMBL" id="LT670818">
    <property type="protein sequence ID" value="SHH39446.1"/>
    <property type="molecule type" value="Genomic_DNA"/>
</dbReference>
<dbReference type="Gene3D" id="2.40.400.10">
    <property type="entry name" value="Acetoacetate decarboxylase-like"/>
    <property type="match status" value="1"/>
</dbReference>